<name>A0ABM8VWK8_GIGMA</name>
<feature type="domain" description="DNA methylase N-4/N-6" evidence="4">
    <location>
        <begin position="108"/>
        <end position="287"/>
    </location>
</feature>
<dbReference type="EMBL" id="CAJVQB010000080">
    <property type="protein sequence ID" value="CAG8464472.1"/>
    <property type="molecule type" value="Genomic_DNA"/>
</dbReference>
<keyword evidence="2" id="KW-0489">Methyltransferase</keyword>
<gene>
    <name evidence="6" type="ORF">GMARGA_LOCUS471</name>
</gene>
<feature type="domain" description="Type III restriction/modification enzyme methylation subunit" evidence="5">
    <location>
        <begin position="37"/>
        <end position="92"/>
    </location>
</feature>
<dbReference type="SUPFAM" id="SSF53335">
    <property type="entry name" value="S-adenosyl-L-methionine-dependent methyltransferases"/>
    <property type="match status" value="1"/>
</dbReference>
<evidence type="ECO:0000259" key="5">
    <source>
        <dbReference type="Pfam" id="PF12564"/>
    </source>
</evidence>
<comment type="caution">
    <text evidence="6">The sequence shown here is derived from an EMBL/GenBank/DDBJ whole genome shotgun (WGS) entry which is preliminary data.</text>
</comment>
<keyword evidence="3" id="KW-0808">Transferase</keyword>
<sequence>MPNTLQTLTNLLKKDQRLIIDSVLAKNKIIELALQLDKELLKLLLSSPEIKPIFFQEVENVLVFDKIKFQSFISNKQFLPDSFTKYKNKIGLTTNGNYLTDSQEVVLLIYIDPPYNPDSKSNTFVYNNGFNESTWLTFMKNRLEVAKKLLTNDGCLIVAIDKNEQAELTVLLKEIFRGYEIHVITIMHNLQGTQAVGFSYVHEYAIFVIPSSKLINKRKIDAEWRDFMRWDSGIGDFLRSANNNCFYPIIVKDEKESKGDGDESGKMPKQKKSFLDLIKKLIKLSIKKLLKLTKQFDMKKADMMPKREAQFLKIYGTTAHAVLELNKQDGGNRKFILCEQMDYIETVTKERIRKVCEINNKGSFVYCELADYKIEPKDIDNTKKEFEELSFEDQQKFLISLLDKNLLYVPYCDMEDKSYEISEEFKKLNQQFYGEN</sequence>
<dbReference type="InterPro" id="IPR002052">
    <property type="entry name" value="DNA_methylase_N6_adenine_CS"/>
</dbReference>
<evidence type="ECO:0000256" key="1">
    <source>
        <dbReference type="ARBA" id="ARBA00006594"/>
    </source>
</evidence>
<dbReference type="Pfam" id="PF01555">
    <property type="entry name" value="N6_N4_Mtase"/>
    <property type="match status" value="1"/>
</dbReference>
<protein>
    <submittedName>
        <fullName evidence="6">32563_t:CDS:1</fullName>
    </submittedName>
</protein>
<dbReference type="PROSITE" id="PS00092">
    <property type="entry name" value="N6_MTASE"/>
    <property type="match status" value="1"/>
</dbReference>
<proteinExistence type="inferred from homology"/>
<dbReference type="Gene3D" id="3.40.50.150">
    <property type="entry name" value="Vaccinia Virus protein VP39"/>
    <property type="match status" value="1"/>
</dbReference>
<dbReference type="Pfam" id="PF12564">
    <property type="entry name" value="TypeIII_RM_meth"/>
    <property type="match status" value="1"/>
</dbReference>
<evidence type="ECO:0000256" key="3">
    <source>
        <dbReference type="ARBA" id="ARBA00022679"/>
    </source>
</evidence>
<dbReference type="InterPro" id="IPR002941">
    <property type="entry name" value="DNA_methylase_N4/N6"/>
</dbReference>
<reference evidence="6 7" key="1">
    <citation type="submission" date="2021-06" db="EMBL/GenBank/DDBJ databases">
        <authorList>
            <person name="Kallberg Y."/>
            <person name="Tangrot J."/>
            <person name="Rosling A."/>
        </authorList>
    </citation>
    <scope>NUCLEOTIDE SEQUENCE [LARGE SCALE GENOMIC DNA]</scope>
    <source>
        <strain evidence="6 7">120-4 pot B 10/14</strain>
    </source>
</reference>
<accession>A0ABM8VWK8</accession>
<evidence type="ECO:0000256" key="2">
    <source>
        <dbReference type="ARBA" id="ARBA00022603"/>
    </source>
</evidence>
<keyword evidence="7" id="KW-1185">Reference proteome</keyword>
<evidence type="ECO:0000259" key="4">
    <source>
        <dbReference type="Pfam" id="PF01555"/>
    </source>
</evidence>
<organism evidence="6 7">
    <name type="scientific">Gigaspora margarita</name>
    <dbReference type="NCBI Taxonomy" id="4874"/>
    <lineage>
        <taxon>Eukaryota</taxon>
        <taxon>Fungi</taxon>
        <taxon>Fungi incertae sedis</taxon>
        <taxon>Mucoromycota</taxon>
        <taxon>Glomeromycotina</taxon>
        <taxon>Glomeromycetes</taxon>
        <taxon>Diversisporales</taxon>
        <taxon>Gigasporaceae</taxon>
        <taxon>Gigaspora</taxon>
    </lineage>
</organism>
<evidence type="ECO:0000313" key="7">
    <source>
        <dbReference type="Proteomes" id="UP000789901"/>
    </source>
</evidence>
<evidence type="ECO:0000313" key="6">
    <source>
        <dbReference type="EMBL" id="CAG8464472.1"/>
    </source>
</evidence>
<comment type="similarity">
    <text evidence="1">Belongs to the N(4)/N(6)-methyltransferase family.</text>
</comment>
<dbReference type="Proteomes" id="UP000789901">
    <property type="component" value="Unassembled WGS sequence"/>
</dbReference>
<dbReference type="InterPro" id="IPR022221">
    <property type="entry name" value="TypeIII_RM_meth"/>
</dbReference>
<dbReference type="InterPro" id="IPR029063">
    <property type="entry name" value="SAM-dependent_MTases_sf"/>
</dbReference>